<reference evidence="7 8" key="1">
    <citation type="submission" date="2018-10" db="EMBL/GenBank/DDBJ databases">
        <title>Fifty Aureobasidium pullulans genomes reveal a recombining polyextremotolerant generalist.</title>
        <authorList>
            <person name="Gostincar C."/>
            <person name="Turk M."/>
            <person name="Zajc J."/>
            <person name="Gunde-Cimerman N."/>
        </authorList>
    </citation>
    <scope>NUCLEOTIDE SEQUENCE [LARGE SCALE GENOMIC DNA]</scope>
    <source>
        <strain evidence="7 8">EXF-6604</strain>
    </source>
</reference>
<dbReference type="SMART" id="SM00404">
    <property type="entry name" value="PTPc_motif"/>
    <property type="match status" value="1"/>
</dbReference>
<dbReference type="Gene3D" id="3.40.250.10">
    <property type="entry name" value="Rhodanese-like domain"/>
    <property type="match status" value="1"/>
</dbReference>
<dbReference type="InterPro" id="IPR000387">
    <property type="entry name" value="Tyr_Pase_dom"/>
</dbReference>
<protein>
    <recommendedName>
        <fullName evidence="2">protein-tyrosine-phosphatase</fullName>
        <ecNumber evidence="2">3.1.3.48</ecNumber>
    </recommendedName>
</protein>
<dbReference type="InterPro" id="IPR050348">
    <property type="entry name" value="Protein-Tyr_Phosphatase"/>
</dbReference>
<dbReference type="GO" id="GO:0004725">
    <property type="term" value="F:protein tyrosine phosphatase activity"/>
    <property type="evidence" value="ECO:0007669"/>
    <property type="project" value="UniProtKB-EC"/>
</dbReference>
<dbReference type="EMBL" id="QZBD01000267">
    <property type="protein sequence ID" value="THY21834.1"/>
    <property type="molecule type" value="Genomic_DNA"/>
</dbReference>
<dbReference type="InterPro" id="IPR001763">
    <property type="entry name" value="Rhodanese-like_dom"/>
</dbReference>
<feature type="region of interest" description="Disordered" evidence="3">
    <location>
        <begin position="1"/>
        <end position="77"/>
    </location>
</feature>
<dbReference type="EC" id="3.1.3.48" evidence="2"/>
<evidence type="ECO:0000259" key="4">
    <source>
        <dbReference type="PROSITE" id="PS50055"/>
    </source>
</evidence>
<evidence type="ECO:0000256" key="1">
    <source>
        <dbReference type="ARBA" id="ARBA00009649"/>
    </source>
</evidence>
<comment type="caution">
    <text evidence="7">The sequence shown here is derived from an EMBL/GenBank/DDBJ whole genome shotgun (WGS) entry which is preliminary data.</text>
</comment>
<evidence type="ECO:0000256" key="3">
    <source>
        <dbReference type="SAM" id="MobiDB-lite"/>
    </source>
</evidence>
<dbReference type="Pfam" id="PF00581">
    <property type="entry name" value="Rhodanese"/>
    <property type="match status" value="1"/>
</dbReference>
<feature type="compositionally biased region" description="Basic and acidic residues" evidence="3">
    <location>
        <begin position="813"/>
        <end position="827"/>
    </location>
</feature>
<name>A0A4S9L0S1_AURPU</name>
<dbReference type="SMART" id="SM00450">
    <property type="entry name" value="RHOD"/>
    <property type="match status" value="1"/>
</dbReference>
<dbReference type="InterPro" id="IPR036873">
    <property type="entry name" value="Rhodanese-like_dom_sf"/>
</dbReference>
<feature type="region of interest" description="Disordered" evidence="3">
    <location>
        <begin position="170"/>
        <end position="268"/>
    </location>
</feature>
<dbReference type="AlphaFoldDB" id="A0A4S9L0S1"/>
<feature type="region of interest" description="Disordered" evidence="3">
    <location>
        <begin position="798"/>
        <end position="844"/>
    </location>
</feature>
<dbReference type="PANTHER" id="PTHR19134">
    <property type="entry name" value="RECEPTOR-TYPE TYROSINE-PROTEIN PHOSPHATASE"/>
    <property type="match status" value="1"/>
</dbReference>
<feature type="domain" description="Rhodanese" evidence="6">
    <location>
        <begin position="294"/>
        <end position="411"/>
    </location>
</feature>
<organism evidence="7 8">
    <name type="scientific">Aureobasidium pullulans</name>
    <name type="common">Black yeast</name>
    <name type="synonym">Pullularia pullulans</name>
    <dbReference type="NCBI Taxonomy" id="5580"/>
    <lineage>
        <taxon>Eukaryota</taxon>
        <taxon>Fungi</taxon>
        <taxon>Dikarya</taxon>
        <taxon>Ascomycota</taxon>
        <taxon>Pezizomycotina</taxon>
        <taxon>Dothideomycetes</taxon>
        <taxon>Dothideomycetidae</taxon>
        <taxon>Dothideales</taxon>
        <taxon>Saccotheciaceae</taxon>
        <taxon>Aureobasidium</taxon>
    </lineage>
</organism>
<dbReference type="SMART" id="SM00194">
    <property type="entry name" value="PTPc"/>
    <property type="match status" value="1"/>
</dbReference>
<dbReference type="InterPro" id="IPR003595">
    <property type="entry name" value="Tyr_Pase_cat"/>
</dbReference>
<dbReference type="SUPFAM" id="SSF52799">
    <property type="entry name" value="(Phosphotyrosine protein) phosphatases II"/>
    <property type="match status" value="1"/>
</dbReference>
<dbReference type="PRINTS" id="PR00700">
    <property type="entry name" value="PRTYPHPHTASE"/>
</dbReference>
<dbReference type="InterPro" id="IPR016130">
    <property type="entry name" value="Tyr_Pase_AS"/>
</dbReference>
<evidence type="ECO:0000313" key="7">
    <source>
        <dbReference type="EMBL" id="THY21834.1"/>
    </source>
</evidence>
<dbReference type="FunFam" id="3.40.250.10:FF:000051">
    <property type="entry name" value="Protein tyrosine phosphatase (Pyp1), putative"/>
    <property type="match status" value="1"/>
</dbReference>
<proteinExistence type="inferred from homology"/>
<dbReference type="Pfam" id="PF00102">
    <property type="entry name" value="Y_phosphatase"/>
    <property type="match status" value="2"/>
</dbReference>
<dbReference type="PROSITE" id="PS50206">
    <property type="entry name" value="RHODANESE_3"/>
    <property type="match status" value="1"/>
</dbReference>
<dbReference type="Gene3D" id="3.90.190.10">
    <property type="entry name" value="Protein tyrosine phosphatase superfamily"/>
    <property type="match status" value="1"/>
</dbReference>
<dbReference type="InterPro" id="IPR000242">
    <property type="entry name" value="PTP_cat"/>
</dbReference>
<dbReference type="CDD" id="cd01446">
    <property type="entry name" value="DSP_MapKP"/>
    <property type="match status" value="1"/>
</dbReference>
<dbReference type="PANTHER" id="PTHR19134:SF561">
    <property type="entry name" value="PROTEIN TYROSINE PHOSPHATASE 36E, ISOFORM A"/>
    <property type="match status" value="1"/>
</dbReference>
<dbReference type="InterPro" id="IPR029021">
    <property type="entry name" value="Prot-tyrosine_phosphatase-like"/>
</dbReference>
<feature type="domain" description="Tyrosine specific protein phosphatases" evidence="5">
    <location>
        <begin position="740"/>
        <end position="879"/>
    </location>
</feature>
<evidence type="ECO:0000313" key="8">
    <source>
        <dbReference type="Proteomes" id="UP000306584"/>
    </source>
</evidence>
<dbReference type="PROSITE" id="PS50056">
    <property type="entry name" value="TYR_PHOSPHATASE_2"/>
    <property type="match status" value="1"/>
</dbReference>
<dbReference type="CDD" id="cd18533">
    <property type="entry name" value="PTP_fungal"/>
    <property type="match status" value="1"/>
</dbReference>
<sequence length="896" mass="99351">MSAAKFRPAQTPGARHPPSTSANNMAPLLQSPQPHHGNARTPSPNYFGFPAQDDSYDSESTRHARKNWSPPSSTVRSTAAFSPTVIPADQNPDFDAFRRQSETVGFNLGSLHEFDFKKPALPTGGVGNNNTSNSSFFSNSNHSNSNSFFNNSNHSNSNSFFNNINITASPKATTESRPMPPTGRAPSGSISGPGRAHSGSISGSGNDFHLDPESAYQGRSPKRHLSNDSSFPDGLRHAPERPSSQPRLAMPFNLNQPPQPMSKPRAETVPVAGPMNDSDSFITPQHLCNLLESADEEMLILDLRVSTQYGGAHLRGALNLCIPTTLLKRPSFNVNKLAETFKDNPDQRQKFENWKSSKYIIVYDSASSQLKDATSCINTIKKFDSEGLEGTAYILKGGFADFARKFPAYVERAGGQASRGGGPMSMKLDGPEIAPVIGGCPMPMEKNAANPFFGNIRQNMDLIGGVGQMEVKRPTNLTKEICEHLPSWLQAASEEKDKGARVSDKFLQIEKREQKRMQEALSGKVSYGSPTHSMPKSSIQIAGIEKGSKNRYNNIWPFEHSRVKLQDVPSHGCDYFNANYIASARSHKRYIATQGPIPATFTDFWNVIWQQNARVIVMLTAEKEGGQVKAHNYWSDKQYGPMRLEFLSEKRASLDPAKIKRHRQQRPSVGARKSTDGAPLARIETSAVENAAKDDQPFVIVRKLALRHEGYPFERMREITQLQYSSWPDFGAPAHPAHLLGLVEQCDAVVHSTTHSDLSEPDPPEAPPIVVHCSAGCGRTGTFCTVASVIDMLKRQRSSQRRQRYARDSSPMHLDERRSSVQMKDDNSPFFAPPPGQSSEQDAVDGQWVQDQNQDLIEKTVEEFREQRLSMVQSLRQFVLCYESVMEWLVEQESED</sequence>
<dbReference type="PROSITE" id="PS50055">
    <property type="entry name" value="TYR_PHOSPHATASE_PTP"/>
    <property type="match status" value="1"/>
</dbReference>
<dbReference type="Proteomes" id="UP000306584">
    <property type="component" value="Unassembled WGS sequence"/>
</dbReference>
<dbReference type="SUPFAM" id="SSF52821">
    <property type="entry name" value="Rhodanese/Cell cycle control phosphatase"/>
    <property type="match status" value="1"/>
</dbReference>
<feature type="domain" description="Tyrosine-protein phosphatase" evidence="4">
    <location>
        <begin position="549"/>
        <end position="888"/>
    </location>
</feature>
<dbReference type="PROSITE" id="PS00383">
    <property type="entry name" value="TYR_PHOSPHATASE_1"/>
    <property type="match status" value="1"/>
</dbReference>
<accession>A0A4S9L0S1</accession>
<evidence type="ECO:0000259" key="6">
    <source>
        <dbReference type="PROSITE" id="PS50206"/>
    </source>
</evidence>
<gene>
    <name evidence="7" type="ORF">D6D01_06357</name>
</gene>
<evidence type="ECO:0000256" key="2">
    <source>
        <dbReference type="ARBA" id="ARBA00013064"/>
    </source>
</evidence>
<evidence type="ECO:0000259" key="5">
    <source>
        <dbReference type="PROSITE" id="PS50056"/>
    </source>
</evidence>
<comment type="similarity">
    <text evidence="1">Belongs to the protein-tyrosine phosphatase family. Non-receptor class subfamily.</text>
</comment>
<feature type="region of interest" description="Disordered" evidence="3">
    <location>
        <begin position="657"/>
        <end position="680"/>
    </location>
</feature>